<feature type="chain" id="PRO_5002247207" evidence="2">
    <location>
        <begin position="18"/>
        <end position="422"/>
    </location>
</feature>
<feature type="region of interest" description="Disordered" evidence="1">
    <location>
        <begin position="66"/>
        <end position="86"/>
    </location>
</feature>
<dbReference type="Proteomes" id="UP000054270">
    <property type="component" value="Unassembled WGS sequence"/>
</dbReference>
<dbReference type="EMBL" id="KN817781">
    <property type="protein sequence ID" value="KJA13138.1"/>
    <property type="molecule type" value="Genomic_DNA"/>
</dbReference>
<evidence type="ECO:0000256" key="1">
    <source>
        <dbReference type="SAM" id="MobiDB-lite"/>
    </source>
</evidence>
<feature type="compositionally biased region" description="Polar residues" evidence="1">
    <location>
        <begin position="76"/>
        <end position="86"/>
    </location>
</feature>
<feature type="compositionally biased region" description="Low complexity" evidence="1">
    <location>
        <begin position="253"/>
        <end position="265"/>
    </location>
</feature>
<keyword evidence="4" id="KW-1185">Reference proteome</keyword>
<name>A0A0D2LQQ5_HYPSF</name>
<feature type="region of interest" description="Disordered" evidence="1">
    <location>
        <begin position="24"/>
        <end position="46"/>
    </location>
</feature>
<evidence type="ECO:0000256" key="2">
    <source>
        <dbReference type="SAM" id="SignalP"/>
    </source>
</evidence>
<keyword evidence="2" id="KW-0732">Signal</keyword>
<feature type="region of interest" description="Disordered" evidence="1">
    <location>
        <begin position="331"/>
        <end position="361"/>
    </location>
</feature>
<gene>
    <name evidence="3" type="ORF">HYPSUDRAFT_209793</name>
</gene>
<accession>A0A0D2LQQ5</accession>
<feature type="region of interest" description="Disordered" evidence="1">
    <location>
        <begin position="244"/>
        <end position="265"/>
    </location>
</feature>
<sequence>MVLRPPITFALLSRALSTTIMTTTRPSAAAKGKGKARALSPRDLTERTEAARASAERAAASERIAAARAPAARDSTPYQESTASRSALTRITNGTQLETVVLAARAVDGVQPTVTRRRITDVTEVLHGAEAAAAMVAISAANMPDADPNAMQISRPSSPDPPASLTDVAELARFDRFNAVRQLILATRDIIDKKVAFESADEELAANLQAAEIAVANQMENRATTSRATYDASPNPGTPMEITPGPAPIPRYATPATPSPRSAAGSGFMLRQSAAQRAAVGLHTGPYNSRGQLPPAYSAEGRAERPFSTLTRGRTAALGASNIPAYFSRSAVEGGQGSTSSAGSAATSHRNAEAGPSRPPAYALNEAGMSYFTMPVRPSPRNGFAEHEVIRTSTEIVNGTPCITIFDSDADTEEADEERSEN</sequence>
<feature type="compositionally biased region" description="Low complexity" evidence="1">
    <location>
        <begin position="338"/>
        <end position="348"/>
    </location>
</feature>
<feature type="signal peptide" evidence="2">
    <location>
        <begin position="1"/>
        <end position="17"/>
    </location>
</feature>
<reference evidence="4" key="1">
    <citation type="submission" date="2014-04" db="EMBL/GenBank/DDBJ databases">
        <title>Evolutionary Origins and Diversification of the Mycorrhizal Mutualists.</title>
        <authorList>
            <consortium name="DOE Joint Genome Institute"/>
            <consortium name="Mycorrhizal Genomics Consortium"/>
            <person name="Kohler A."/>
            <person name="Kuo A."/>
            <person name="Nagy L.G."/>
            <person name="Floudas D."/>
            <person name="Copeland A."/>
            <person name="Barry K.W."/>
            <person name="Cichocki N."/>
            <person name="Veneault-Fourrey C."/>
            <person name="LaButti K."/>
            <person name="Lindquist E.A."/>
            <person name="Lipzen A."/>
            <person name="Lundell T."/>
            <person name="Morin E."/>
            <person name="Murat C."/>
            <person name="Riley R."/>
            <person name="Ohm R."/>
            <person name="Sun H."/>
            <person name="Tunlid A."/>
            <person name="Henrissat B."/>
            <person name="Grigoriev I.V."/>
            <person name="Hibbett D.S."/>
            <person name="Martin F."/>
        </authorList>
    </citation>
    <scope>NUCLEOTIDE SEQUENCE [LARGE SCALE GENOMIC DNA]</scope>
    <source>
        <strain evidence="4">FD-334 SS-4</strain>
    </source>
</reference>
<proteinExistence type="predicted"/>
<organism evidence="3 4">
    <name type="scientific">Hypholoma sublateritium (strain FD-334 SS-4)</name>
    <dbReference type="NCBI Taxonomy" id="945553"/>
    <lineage>
        <taxon>Eukaryota</taxon>
        <taxon>Fungi</taxon>
        <taxon>Dikarya</taxon>
        <taxon>Basidiomycota</taxon>
        <taxon>Agaricomycotina</taxon>
        <taxon>Agaricomycetes</taxon>
        <taxon>Agaricomycetidae</taxon>
        <taxon>Agaricales</taxon>
        <taxon>Agaricineae</taxon>
        <taxon>Strophariaceae</taxon>
        <taxon>Hypholoma</taxon>
    </lineage>
</organism>
<evidence type="ECO:0000313" key="4">
    <source>
        <dbReference type="Proteomes" id="UP000054270"/>
    </source>
</evidence>
<dbReference type="AlphaFoldDB" id="A0A0D2LQQ5"/>
<protein>
    <submittedName>
        <fullName evidence="3">Uncharacterized protein</fullName>
    </submittedName>
</protein>
<evidence type="ECO:0000313" key="3">
    <source>
        <dbReference type="EMBL" id="KJA13138.1"/>
    </source>
</evidence>